<organism evidence="2 3">
    <name type="scientific">Scylla paramamosain</name>
    <name type="common">Mud crab</name>
    <dbReference type="NCBI Taxonomy" id="85552"/>
    <lineage>
        <taxon>Eukaryota</taxon>
        <taxon>Metazoa</taxon>
        <taxon>Ecdysozoa</taxon>
        <taxon>Arthropoda</taxon>
        <taxon>Crustacea</taxon>
        <taxon>Multicrustacea</taxon>
        <taxon>Malacostraca</taxon>
        <taxon>Eumalacostraca</taxon>
        <taxon>Eucarida</taxon>
        <taxon>Decapoda</taxon>
        <taxon>Pleocyemata</taxon>
        <taxon>Brachyura</taxon>
        <taxon>Eubrachyura</taxon>
        <taxon>Portunoidea</taxon>
        <taxon>Portunidae</taxon>
        <taxon>Portuninae</taxon>
        <taxon>Scylla</taxon>
    </lineage>
</organism>
<accession>A0AAW0TCN3</accession>
<proteinExistence type="predicted"/>
<sequence length="320" mass="36208">MKTYGVFLPLLTRFTTQERPRLSRNRAGMRGQVRRTTETSQGDRWFSQPLHQYRRRGAGEEGGEEVKEAVGAARPGAGQRAHPNNPGDKIEFRHKRSHSSHRECETPRIRTQMNDQPLTCLYSNSGAFEIVEQNTTNTLVPHHVSSPRAKKATKSCLYCLVPVLAFVQDMLMPDAPHRYEKPTFVSKFHPSSSTITSARDLRLSAQVAIELTTPSHHHHHRRRHKEGLSGAKYEVSKTPCDAAARCNLVARDGEREWSVCSVGWEEEKLSPFRDITLMYPHEPLPSNEKATRVRSLLRAVAGWQRGVGILGSTNNHNHRS</sequence>
<dbReference type="AlphaFoldDB" id="A0AAW0TCN3"/>
<reference evidence="2 3" key="1">
    <citation type="submission" date="2023-03" db="EMBL/GenBank/DDBJ databases">
        <title>High-quality genome of Scylla paramamosain provides insights in environmental adaptation.</title>
        <authorList>
            <person name="Zhang L."/>
        </authorList>
    </citation>
    <scope>NUCLEOTIDE SEQUENCE [LARGE SCALE GENOMIC DNA]</scope>
    <source>
        <strain evidence="2">LZ_2023a</strain>
        <tissue evidence="2">Muscle</tissue>
    </source>
</reference>
<evidence type="ECO:0000313" key="3">
    <source>
        <dbReference type="Proteomes" id="UP001487740"/>
    </source>
</evidence>
<protein>
    <submittedName>
        <fullName evidence="2">Uncharacterized protein</fullName>
    </submittedName>
</protein>
<name>A0AAW0TCN3_SCYPA</name>
<dbReference type="Proteomes" id="UP001487740">
    <property type="component" value="Unassembled WGS sequence"/>
</dbReference>
<evidence type="ECO:0000256" key="1">
    <source>
        <dbReference type="SAM" id="MobiDB-lite"/>
    </source>
</evidence>
<comment type="caution">
    <text evidence="2">The sequence shown here is derived from an EMBL/GenBank/DDBJ whole genome shotgun (WGS) entry which is preliminary data.</text>
</comment>
<evidence type="ECO:0000313" key="2">
    <source>
        <dbReference type="EMBL" id="KAK8385429.1"/>
    </source>
</evidence>
<keyword evidence="3" id="KW-1185">Reference proteome</keyword>
<dbReference type="EMBL" id="JARAKH010000032">
    <property type="protein sequence ID" value="KAK8385429.1"/>
    <property type="molecule type" value="Genomic_DNA"/>
</dbReference>
<feature type="region of interest" description="Disordered" evidence="1">
    <location>
        <begin position="71"/>
        <end position="106"/>
    </location>
</feature>
<gene>
    <name evidence="2" type="ORF">O3P69_016324</name>
</gene>